<feature type="transmembrane region" description="Helical" evidence="1">
    <location>
        <begin position="12"/>
        <end position="34"/>
    </location>
</feature>
<keyword evidence="1" id="KW-0812">Transmembrane</keyword>
<dbReference type="InterPro" id="IPR014729">
    <property type="entry name" value="Rossmann-like_a/b/a_fold"/>
</dbReference>
<sequence length="264" mass="30362">MRFGKMKKKYFLVRLLLTLFSSLLIFLFILPYLLLLFKVINIGNILGLCIGFFILFIGLFLPRIINIIKKLLKLKLGKILILFLSSILVIGFIFFTYAQYLMISKISTKNQQINTVIVLGCRVIGESPSIMLNERIDACYKYLTNNPYTIAILSGGQGIDEGISEAECMYRALLKKGISEDRLLKENQSTTTKENITFSKQIILEKQLSTEVMIITNDYHCYRAAYIAKQLGLQPKTYSAKTHWYLLPTFYLREICAIIFQCIL</sequence>
<dbReference type="GO" id="GO:0005886">
    <property type="term" value="C:plasma membrane"/>
    <property type="evidence" value="ECO:0007669"/>
    <property type="project" value="TreeGrafter"/>
</dbReference>
<feature type="transmembrane region" description="Helical" evidence="1">
    <location>
        <begin position="81"/>
        <end position="102"/>
    </location>
</feature>
<dbReference type="GeneID" id="78315898"/>
<reference evidence="3 4" key="1">
    <citation type="submission" date="2017-02" db="EMBL/GenBank/DDBJ databases">
        <authorList>
            <person name="Peterson S.W."/>
        </authorList>
    </citation>
    <scope>NUCLEOTIDE SEQUENCE [LARGE SCALE GENOMIC DNA]</scope>
    <source>
        <strain evidence="3 4">ATCC BAA-908</strain>
    </source>
</reference>
<dbReference type="Proteomes" id="UP000190423">
    <property type="component" value="Unassembled WGS sequence"/>
</dbReference>
<accession>A0A1T4JML4</accession>
<dbReference type="InterPro" id="IPR051599">
    <property type="entry name" value="Cell_Envelope_Assoc"/>
</dbReference>
<evidence type="ECO:0000313" key="3">
    <source>
        <dbReference type="EMBL" id="SJZ31388.1"/>
    </source>
</evidence>
<dbReference type="EMBL" id="FUWG01000004">
    <property type="protein sequence ID" value="SJZ31388.1"/>
    <property type="molecule type" value="Genomic_DNA"/>
</dbReference>
<dbReference type="CDD" id="cd06259">
    <property type="entry name" value="YdcF-like"/>
    <property type="match status" value="1"/>
</dbReference>
<dbReference type="AlphaFoldDB" id="A0A1T4JML4"/>
<evidence type="ECO:0000259" key="2">
    <source>
        <dbReference type="Pfam" id="PF02698"/>
    </source>
</evidence>
<dbReference type="PANTHER" id="PTHR30336:SF4">
    <property type="entry name" value="ENVELOPE BIOGENESIS FACTOR ELYC"/>
    <property type="match status" value="1"/>
</dbReference>
<evidence type="ECO:0000313" key="4">
    <source>
        <dbReference type="Proteomes" id="UP000190423"/>
    </source>
</evidence>
<gene>
    <name evidence="3" type="ORF">SAMN02745149_00583</name>
</gene>
<keyword evidence="1" id="KW-0472">Membrane</keyword>
<keyword evidence="1" id="KW-1133">Transmembrane helix</keyword>
<dbReference type="Pfam" id="PF02698">
    <property type="entry name" value="DUF218"/>
    <property type="match status" value="1"/>
</dbReference>
<protein>
    <submittedName>
        <fullName evidence="3">Uncharacterized SAM-binding protein YcdF, DUF218 family</fullName>
    </submittedName>
</protein>
<dbReference type="OrthoDB" id="9782395at2"/>
<organism evidence="3 4">
    <name type="scientific">Treponema porcinum</name>
    <dbReference type="NCBI Taxonomy" id="261392"/>
    <lineage>
        <taxon>Bacteria</taxon>
        <taxon>Pseudomonadati</taxon>
        <taxon>Spirochaetota</taxon>
        <taxon>Spirochaetia</taxon>
        <taxon>Spirochaetales</taxon>
        <taxon>Treponemataceae</taxon>
        <taxon>Treponema</taxon>
    </lineage>
</organism>
<dbReference type="GO" id="GO:0000270">
    <property type="term" value="P:peptidoglycan metabolic process"/>
    <property type="evidence" value="ECO:0007669"/>
    <property type="project" value="TreeGrafter"/>
</dbReference>
<dbReference type="PANTHER" id="PTHR30336">
    <property type="entry name" value="INNER MEMBRANE PROTEIN, PROBABLE PERMEASE"/>
    <property type="match status" value="1"/>
</dbReference>
<feature type="domain" description="DUF218" evidence="2">
    <location>
        <begin position="115"/>
        <end position="252"/>
    </location>
</feature>
<dbReference type="STRING" id="261392.SAMN02745149_00583"/>
<dbReference type="RefSeq" id="WP_078932507.1">
    <property type="nucleotide sequence ID" value="NZ_FUWG01000004.1"/>
</dbReference>
<proteinExistence type="predicted"/>
<dbReference type="GO" id="GO:0043164">
    <property type="term" value="P:Gram-negative-bacterium-type cell wall biogenesis"/>
    <property type="evidence" value="ECO:0007669"/>
    <property type="project" value="TreeGrafter"/>
</dbReference>
<dbReference type="Gene3D" id="3.40.50.620">
    <property type="entry name" value="HUPs"/>
    <property type="match status" value="1"/>
</dbReference>
<name>A0A1T4JML4_TREPO</name>
<feature type="transmembrane region" description="Helical" evidence="1">
    <location>
        <begin position="40"/>
        <end position="61"/>
    </location>
</feature>
<keyword evidence="4" id="KW-1185">Reference proteome</keyword>
<evidence type="ECO:0000256" key="1">
    <source>
        <dbReference type="SAM" id="Phobius"/>
    </source>
</evidence>
<dbReference type="InterPro" id="IPR003848">
    <property type="entry name" value="DUF218"/>
</dbReference>